<dbReference type="EMBL" id="VRKQ01000016">
    <property type="protein sequence ID" value="TXG35608.1"/>
    <property type="molecule type" value="Genomic_DNA"/>
</dbReference>
<accession>A0A5C7GFD5</accession>
<keyword evidence="4" id="KW-1185">Reference proteome</keyword>
<proteinExistence type="predicted"/>
<evidence type="ECO:0000256" key="1">
    <source>
        <dbReference type="ARBA" id="ARBA00023125"/>
    </source>
</evidence>
<dbReference type="GO" id="GO:0003677">
    <property type="term" value="F:DNA binding"/>
    <property type="evidence" value="ECO:0007669"/>
    <property type="project" value="UniProtKB-KW"/>
</dbReference>
<feature type="region of interest" description="Disordered" evidence="2">
    <location>
        <begin position="23"/>
        <end position="57"/>
    </location>
</feature>
<feature type="non-terminal residue" evidence="3">
    <location>
        <position position="124"/>
    </location>
</feature>
<dbReference type="Proteomes" id="UP000321080">
    <property type="component" value="Unassembled WGS sequence"/>
</dbReference>
<organism evidence="3 4">
    <name type="scientific">Seonamhaeicola maritimus</name>
    <dbReference type="NCBI Taxonomy" id="2591822"/>
    <lineage>
        <taxon>Bacteria</taxon>
        <taxon>Pseudomonadati</taxon>
        <taxon>Bacteroidota</taxon>
        <taxon>Flavobacteriia</taxon>
        <taxon>Flavobacteriales</taxon>
        <taxon>Flavobacteriaceae</taxon>
    </lineage>
</organism>
<dbReference type="InterPro" id="IPR010998">
    <property type="entry name" value="Integrase_recombinase_N"/>
</dbReference>
<reference evidence="3 4" key="1">
    <citation type="submission" date="2019-08" db="EMBL/GenBank/DDBJ databases">
        <title>Seonamhaeicola sediminis sp. nov., isolated from marine sediment.</title>
        <authorList>
            <person name="Cao W.R."/>
        </authorList>
    </citation>
    <scope>NUCLEOTIDE SEQUENCE [LARGE SCALE GENOMIC DNA]</scope>
    <source>
        <strain evidence="3 4">1505</strain>
    </source>
</reference>
<evidence type="ECO:0000313" key="4">
    <source>
        <dbReference type="Proteomes" id="UP000321080"/>
    </source>
</evidence>
<evidence type="ECO:0008006" key="5">
    <source>
        <dbReference type="Google" id="ProtNLM"/>
    </source>
</evidence>
<gene>
    <name evidence="3" type="ORF">FUA22_13970</name>
</gene>
<sequence>MEVLVVYRKTLLKLLKQGYNPYQDNTELHNKLNNRKETAKNEVKSEVEAPKEVPATETPKMTIKQAYDFGLKLKEKLVSERTHKDYKNKINTILTWLEKNHPELKTIEALDKKVVSAFLNHILD</sequence>
<dbReference type="Gene3D" id="1.10.150.130">
    <property type="match status" value="1"/>
</dbReference>
<keyword evidence="1" id="KW-0238">DNA-binding</keyword>
<evidence type="ECO:0000256" key="2">
    <source>
        <dbReference type="SAM" id="MobiDB-lite"/>
    </source>
</evidence>
<protein>
    <recommendedName>
        <fullName evidence="5">Core-binding (CB) domain-containing protein</fullName>
    </recommendedName>
</protein>
<dbReference type="AlphaFoldDB" id="A0A5C7GFD5"/>
<name>A0A5C7GFD5_9FLAO</name>
<feature type="compositionally biased region" description="Basic and acidic residues" evidence="2">
    <location>
        <begin position="26"/>
        <end position="51"/>
    </location>
</feature>
<comment type="caution">
    <text evidence="3">The sequence shown here is derived from an EMBL/GenBank/DDBJ whole genome shotgun (WGS) entry which is preliminary data.</text>
</comment>
<evidence type="ECO:0000313" key="3">
    <source>
        <dbReference type="EMBL" id="TXG35608.1"/>
    </source>
</evidence>